<proteinExistence type="predicted"/>
<accession>A0A9P7K763</accession>
<keyword evidence="2" id="KW-1185">Reference proteome</keyword>
<gene>
    <name evidence="1" type="ORF">H0H81_004473</name>
</gene>
<comment type="caution">
    <text evidence="1">The sequence shown here is derived from an EMBL/GenBank/DDBJ whole genome shotgun (WGS) entry which is preliminary data.</text>
</comment>
<reference evidence="1" key="1">
    <citation type="submission" date="2021-02" db="EMBL/GenBank/DDBJ databases">
        <authorList>
            <person name="Nieuwenhuis M."/>
            <person name="Van De Peppel L.J.J."/>
        </authorList>
    </citation>
    <scope>NUCLEOTIDE SEQUENCE</scope>
    <source>
        <strain evidence="1">D49</strain>
    </source>
</reference>
<dbReference type="OrthoDB" id="10057496at2759"/>
<dbReference type="AlphaFoldDB" id="A0A9P7K763"/>
<organism evidence="1 2">
    <name type="scientific">Sphagnurus paluster</name>
    <dbReference type="NCBI Taxonomy" id="117069"/>
    <lineage>
        <taxon>Eukaryota</taxon>
        <taxon>Fungi</taxon>
        <taxon>Dikarya</taxon>
        <taxon>Basidiomycota</taxon>
        <taxon>Agaricomycotina</taxon>
        <taxon>Agaricomycetes</taxon>
        <taxon>Agaricomycetidae</taxon>
        <taxon>Agaricales</taxon>
        <taxon>Tricholomatineae</taxon>
        <taxon>Lyophyllaceae</taxon>
        <taxon>Sphagnurus</taxon>
    </lineage>
</organism>
<evidence type="ECO:0000313" key="2">
    <source>
        <dbReference type="Proteomes" id="UP000717328"/>
    </source>
</evidence>
<dbReference type="EMBL" id="JABCKI010005828">
    <property type="protein sequence ID" value="KAG5637456.1"/>
    <property type="molecule type" value="Genomic_DNA"/>
</dbReference>
<sequence>MPKVALSQFFRRCPVCNRNLDEFGSANAQEAHVKNCLEGGGATPQAAKYLVYRLPSESALLGVECVICLEEFTAGV</sequence>
<dbReference type="Proteomes" id="UP000717328">
    <property type="component" value="Unassembled WGS sequence"/>
</dbReference>
<reference evidence="1" key="2">
    <citation type="submission" date="2021-10" db="EMBL/GenBank/DDBJ databases">
        <title>Phylogenomics reveals ancestral predisposition of the termite-cultivated fungus Termitomyces towards a domesticated lifestyle.</title>
        <authorList>
            <person name="Auxier B."/>
            <person name="Grum-Grzhimaylo A."/>
            <person name="Cardenas M.E."/>
            <person name="Lodge J.D."/>
            <person name="Laessoe T."/>
            <person name="Pedersen O."/>
            <person name="Smith M.E."/>
            <person name="Kuyper T.W."/>
            <person name="Franco-Molano E.A."/>
            <person name="Baroni T.J."/>
            <person name="Aanen D.K."/>
        </authorList>
    </citation>
    <scope>NUCLEOTIDE SEQUENCE</scope>
    <source>
        <strain evidence="1">D49</strain>
    </source>
</reference>
<name>A0A9P7K763_9AGAR</name>
<evidence type="ECO:0000313" key="1">
    <source>
        <dbReference type="EMBL" id="KAG5637456.1"/>
    </source>
</evidence>
<protein>
    <submittedName>
        <fullName evidence="1">Uncharacterized protein</fullName>
    </submittedName>
</protein>